<dbReference type="NCBIfam" id="NF008277">
    <property type="entry name" value="PRK11055.1"/>
    <property type="match status" value="1"/>
</dbReference>
<organism evidence="12 13">
    <name type="scientific">Treponema saccharophilum DSM 2985</name>
    <dbReference type="NCBI Taxonomy" id="907348"/>
    <lineage>
        <taxon>Bacteria</taxon>
        <taxon>Pseudomonadati</taxon>
        <taxon>Spirochaetota</taxon>
        <taxon>Spirochaetia</taxon>
        <taxon>Spirochaetales</taxon>
        <taxon>Treponemataceae</taxon>
        <taxon>Treponema</taxon>
    </lineage>
</organism>
<evidence type="ECO:0000256" key="1">
    <source>
        <dbReference type="ARBA" id="ARBA00001614"/>
    </source>
</evidence>
<dbReference type="STRING" id="907348.TresaDRAFT_1686"/>
<feature type="active site" description="Proton donor" evidence="9">
    <location>
        <position position="170"/>
    </location>
</feature>
<keyword evidence="13" id="KW-1185">Reference proteome</keyword>
<dbReference type="PANTHER" id="PTHR10091">
    <property type="entry name" value="ALDOSE-1-EPIMERASE"/>
    <property type="match status" value="1"/>
</dbReference>
<evidence type="ECO:0000256" key="3">
    <source>
        <dbReference type="ARBA" id="ARBA00006206"/>
    </source>
</evidence>
<dbReference type="EC" id="5.1.3.3" evidence="4 8"/>
<dbReference type="PATRIC" id="fig|907348.3.peg.1453"/>
<feature type="binding site" evidence="10">
    <location>
        <position position="245"/>
    </location>
    <ligand>
        <name>beta-D-galactose</name>
        <dbReference type="ChEBI" id="CHEBI:27667"/>
    </ligand>
</feature>
<evidence type="ECO:0000256" key="9">
    <source>
        <dbReference type="PIRSR" id="PIRSR005096-1"/>
    </source>
</evidence>
<sequence>MKCVVEKSVDGKNLVYSVSDGRMKFVATDLGCTILSIFVPDRSGNMVDVALGFGTVGEYDGCGDSRGAVVGRVANRISGAGFTLDGKRYELDANDGANTLHGGTFRYEKALWSSGATDDGVIFRRRSADGEQGFPGNVDITVEYALRDGGLFMGYTATCDSRTPISLTNHSYFNLNGTKPEGGKIEGILNHELQIDSGEFLEVDGACIPTGRILPVAGTPLDFRSAKSVGKDIAGCDMRIGGGYDNCYITGADETGMVRFGIVSSPLTGISMEIFTNQRGVQVYSGNYLEGSRGRDGMTHSKHDGICFESQRLNDAVNRAEFPGCIMNPGEVYRSETLYKFL</sequence>
<keyword evidence="6 8" id="KW-0413">Isomerase</keyword>
<dbReference type="SUPFAM" id="SSF74650">
    <property type="entry name" value="Galactose mutarotase-like"/>
    <property type="match status" value="1"/>
</dbReference>
<dbReference type="eggNOG" id="COG2017">
    <property type="taxonomic scope" value="Bacteria"/>
</dbReference>
<evidence type="ECO:0000256" key="2">
    <source>
        <dbReference type="ARBA" id="ARBA00005028"/>
    </source>
</evidence>
<dbReference type="InterPro" id="IPR014718">
    <property type="entry name" value="GH-type_carb-bd"/>
</dbReference>
<evidence type="ECO:0000256" key="5">
    <source>
        <dbReference type="ARBA" id="ARBA00014165"/>
    </source>
</evidence>
<dbReference type="GO" id="GO:0030246">
    <property type="term" value="F:carbohydrate binding"/>
    <property type="evidence" value="ECO:0007669"/>
    <property type="project" value="InterPro"/>
</dbReference>
<dbReference type="AlphaFoldDB" id="H7EKM9"/>
<feature type="active site" description="Proton acceptor" evidence="9">
    <location>
        <position position="309"/>
    </location>
</feature>
<dbReference type="Proteomes" id="UP000003571">
    <property type="component" value="Unassembled WGS sequence"/>
</dbReference>
<evidence type="ECO:0000313" key="12">
    <source>
        <dbReference type="EMBL" id="EIC01934.1"/>
    </source>
</evidence>
<reference evidence="12 13" key="1">
    <citation type="submission" date="2011-09" db="EMBL/GenBank/DDBJ databases">
        <title>The draft genome of Treponema saccharophilum DSM 2985.</title>
        <authorList>
            <consortium name="US DOE Joint Genome Institute (JGI-PGF)"/>
            <person name="Lucas S."/>
            <person name="Copeland A."/>
            <person name="Lapidus A."/>
            <person name="Glavina del Rio T."/>
            <person name="Dalin E."/>
            <person name="Tice H."/>
            <person name="Bruce D."/>
            <person name="Goodwin L."/>
            <person name="Pitluck S."/>
            <person name="Peters L."/>
            <person name="Kyrpides N."/>
            <person name="Mavromatis K."/>
            <person name="Ivanova N."/>
            <person name="Markowitz V."/>
            <person name="Cheng J.-F."/>
            <person name="Hugenholtz P."/>
            <person name="Woyke T."/>
            <person name="Wu D."/>
            <person name="Gronow S."/>
            <person name="Wellnitz S."/>
            <person name="Brambilla E."/>
            <person name="Klenk H.-P."/>
            <person name="Eisen J.A."/>
        </authorList>
    </citation>
    <scope>NUCLEOTIDE SEQUENCE [LARGE SCALE GENOMIC DNA]</scope>
    <source>
        <strain evidence="12 13">DSM 2985</strain>
    </source>
</reference>
<dbReference type="InterPro" id="IPR047215">
    <property type="entry name" value="Galactose_mutarotase-like"/>
</dbReference>
<dbReference type="EMBL" id="AGRW01000045">
    <property type="protein sequence ID" value="EIC01934.1"/>
    <property type="molecule type" value="Genomic_DNA"/>
</dbReference>
<comment type="caution">
    <text evidence="12">The sequence shown here is derived from an EMBL/GenBank/DDBJ whole genome shotgun (WGS) entry which is preliminary data.</text>
</comment>
<evidence type="ECO:0000256" key="8">
    <source>
        <dbReference type="PIRNR" id="PIRNR005096"/>
    </source>
</evidence>
<protein>
    <recommendedName>
        <fullName evidence="5 8">Aldose 1-epimerase</fullName>
        <ecNumber evidence="4 8">5.1.3.3</ecNumber>
    </recommendedName>
</protein>
<feature type="binding site" evidence="11">
    <location>
        <begin position="170"/>
        <end position="172"/>
    </location>
    <ligand>
        <name>beta-D-galactose</name>
        <dbReference type="ChEBI" id="CHEBI:27667"/>
    </ligand>
</feature>
<evidence type="ECO:0000256" key="4">
    <source>
        <dbReference type="ARBA" id="ARBA00013185"/>
    </source>
</evidence>
<gene>
    <name evidence="12" type="ORF">TresaDRAFT_1686</name>
</gene>
<dbReference type="InterPro" id="IPR011013">
    <property type="entry name" value="Gal_mutarotase_sf_dom"/>
</dbReference>
<evidence type="ECO:0000256" key="6">
    <source>
        <dbReference type="ARBA" id="ARBA00023235"/>
    </source>
</evidence>
<comment type="pathway">
    <text evidence="2 8">Carbohydrate metabolism; hexose metabolism.</text>
</comment>
<dbReference type="Pfam" id="PF01263">
    <property type="entry name" value="Aldose_epim"/>
    <property type="match status" value="1"/>
</dbReference>
<dbReference type="PIRSF" id="PIRSF005096">
    <property type="entry name" value="GALM"/>
    <property type="match status" value="1"/>
</dbReference>
<accession>H7EKM9</accession>
<dbReference type="InterPro" id="IPR008183">
    <property type="entry name" value="Aldose_1/G6P_1-epimerase"/>
</dbReference>
<dbReference type="PANTHER" id="PTHR10091:SF0">
    <property type="entry name" value="GALACTOSE MUTAROTASE"/>
    <property type="match status" value="1"/>
</dbReference>
<feature type="binding site" evidence="11">
    <location>
        <begin position="75"/>
        <end position="76"/>
    </location>
    <ligand>
        <name>beta-D-galactose</name>
        <dbReference type="ChEBI" id="CHEBI:27667"/>
    </ligand>
</feature>
<dbReference type="GO" id="GO:0033499">
    <property type="term" value="P:galactose catabolic process via UDP-galactose, Leloir pathway"/>
    <property type="evidence" value="ECO:0007669"/>
    <property type="project" value="TreeGrafter"/>
</dbReference>
<proteinExistence type="inferred from homology"/>
<dbReference type="GO" id="GO:0006006">
    <property type="term" value="P:glucose metabolic process"/>
    <property type="evidence" value="ECO:0007669"/>
    <property type="project" value="TreeGrafter"/>
</dbReference>
<dbReference type="OrthoDB" id="9779408at2"/>
<evidence type="ECO:0000313" key="13">
    <source>
        <dbReference type="Proteomes" id="UP000003571"/>
    </source>
</evidence>
<evidence type="ECO:0000256" key="10">
    <source>
        <dbReference type="PIRSR" id="PIRSR005096-2"/>
    </source>
</evidence>
<dbReference type="InterPro" id="IPR015443">
    <property type="entry name" value="Aldose_1-epimerase"/>
</dbReference>
<dbReference type="RefSeq" id="WP_002704207.1">
    <property type="nucleotide sequence ID" value="NZ_AGRW01000045.1"/>
</dbReference>
<dbReference type="Gene3D" id="2.70.98.10">
    <property type="match status" value="1"/>
</dbReference>
<comment type="similarity">
    <text evidence="3 8">Belongs to the aldose epimerase family.</text>
</comment>
<name>H7EKM9_9SPIR</name>
<keyword evidence="7 8" id="KW-0119">Carbohydrate metabolism</keyword>
<dbReference type="PROSITE" id="PS00545">
    <property type="entry name" value="ALDOSE_1_EPIMERASE"/>
    <property type="match status" value="1"/>
</dbReference>
<evidence type="ECO:0000256" key="7">
    <source>
        <dbReference type="ARBA" id="ARBA00023277"/>
    </source>
</evidence>
<dbReference type="GO" id="GO:0004034">
    <property type="term" value="F:aldose 1-epimerase activity"/>
    <property type="evidence" value="ECO:0007669"/>
    <property type="project" value="UniProtKB-EC"/>
</dbReference>
<comment type="catalytic activity">
    <reaction evidence="1 8">
        <text>alpha-D-glucose = beta-D-glucose</text>
        <dbReference type="Rhea" id="RHEA:10264"/>
        <dbReference type="ChEBI" id="CHEBI:15903"/>
        <dbReference type="ChEBI" id="CHEBI:17925"/>
        <dbReference type="EC" id="5.1.3.3"/>
    </reaction>
</comment>
<dbReference type="InterPro" id="IPR018052">
    <property type="entry name" value="Ald1_epimerase_CS"/>
</dbReference>
<dbReference type="CDD" id="cd09019">
    <property type="entry name" value="galactose_mutarotase_like"/>
    <property type="match status" value="1"/>
</dbReference>
<evidence type="ECO:0000256" key="11">
    <source>
        <dbReference type="PIRSR" id="PIRSR005096-3"/>
    </source>
</evidence>
<dbReference type="UniPathway" id="UPA00242"/>